<evidence type="ECO:0000256" key="9">
    <source>
        <dbReference type="RuleBase" id="RU003691"/>
    </source>
</evidence>
<protein>
    <recommendedName>
        <fullName evidence="14">Thioredoxin-disulfide reductase</fullName>
    </recommendedName>
</protein>
<evidence type="ECO:0008006" key="14">
    <source>
        <dbReference type="Google" id="ProtNLM"/>
    </source>
</evidence>
<evidence type="ECO:0000259" key="11">
    <source>
        <dbReference type="Pfam" id="PF07992"/>
    </source>
</evidence>
<dbReference type="FunFam" id="3.50.50.60:FF:000200">
    <property type="entry name" value="Thioredoxin reductase 2, mitochondrial"/>
    <property type="match status" value="1"/>
</dbReference>
<dbReference type="Proteomes" id="UP001519460">
    <property type="component" value="Unassembled WGS sequence"/>
</dbReference>
<dbReference type="Pfam" id="PF07992">
    <property type="entry name" value="Pyr_redox_2"/>
    <property type="match status" value="1"/>
</dbReference>
<comment type="caution">
    <text evidence="12">The sequence shown here is derived from an EMBL/GenBank/DDBJ whole genome shotgun (WGS) entry which is preliminary data.</text>
</comment>
<dbReference type="AlphaFoldDB" id="A0ABD0JXW0"/>
<keyword evidence="5" id="KW-0521">NADP</keyword>
<dbReference type="PRINTS" id="PR00411">
    <property type="entry name" value="PNDRDTASEI"/>
</dbReference>
<dbReference type="PANTHER" id="PTHR42737:SF7">
    <property type="entry name" value="THIOREDOXIN-DISULFIDE REDUCTASE"/>
    <property type="match status" value="1"/>
</dbReference>
<dbReference type="InterPro" id="IPR036188">
    <property type="entry name" value="FAD/NAD-bd_sf"/>
</dbReference>
<dbReference type="GO" id="GO:0016491">
    <property type="term" value="F:oxidoreductase activity"/>
    <property type="evidence" value="ECO:0007669"/>
    <property type="project" value="UniProtKB-KW"/>
</dbReference>
<keyword evidence="6 9" id="KW-0560">Oxidoreductase</keyword>
<dbReference type="PRINTS" id="PR00368">
    <property type="entry name" value="FADPNR"/>
</dbReference>
<evidence type="ECO:0000256" key="4">
    <source>
        <dbReference type="ARBA" id="ARBA00022827"/>
    </source>
</evidence>
<organism evidence="12 13">
    <name type="scientific">Batillaria attramentaria</name>
    <dbReference type="NCBI Taxonomy" id="370345"/>
    <lineage>
        <taxon>Eukaryota</taxon>
        <taxon>Metazoa</taxon>
        <taxon>Spiralia</taxon>
        <taxon>Lophotrochozoa</taxon>
        <taxon>Mollusca</taxon>
        <taxon>Gastropoda</taxon>
        <taxon>Caenogastropoda</taxon>
        <taxon>Sorbeoconcha</taxon>
        <taxon>Cerithioidea</taxon>
        <taxon>Batillariidae</taxon>
        <taxon>Batillaria</taxon>
    </lineage>
</organism>
<gene>
    <name evidence="12" type="ORF">BaRGS_00028802</name>
</gene>
<dbReference type="Gene3D" id="3.30.390.30">
    <property type="match status" value="1"/>
</dbReference>
<name>A0ABD0JXW0_9CAEN</name>
<keyword evidence="3 9" id="KW-0285">Flavoprotein</keyword>
<keyword evidence="8 9" id="KW-0676">Redox-active center</keyword>
<feature type="domain" description="FAD/NAD(P)-binding" evidence="11">
    <location>
        <begin position="6"/>
        <end position="334"/>
    </location>
</feature>
<feature type="domain" description="Pyridine nucleotide-disulphide oxidoreductase dimerisation" evidence="10">
    <location>
        <begin position="335"/>
        <end position="446"/>
    </location>
</feature>
<dbReference type="InterPro" id="IPR012999">
    <property type="entry name" value="Pyr_OxRdtase_I_AS"/>
</dbReference>
<reference evidence="12 13" key="1">
    <citation type="journal article" date="2023" name="Sci. Data">
        <title>Genome assembly of the Korean intertidal mud-creeper Batillaria attramentaria.</title>
        <authorList>
            <person name="Patra A.K."/>
            <person name="Ho P.T."/>
            <person name="Jun S."/>
            <person name="Lee S.J."/>
            <person name="Kim Y."/>
            <person name="Won Y.J."/>
        </authorList>
    </citation>
    <scope>NUCLEOTIDE SEQUENCE [LARGE SCALE GENOMIC DNA]</scope>
    <source>
        <strain evidence="12">Wonlab-2016</strain>
    </source>
</reference>
<dbReference type="InterPro" id="IPR023753">
    <property type="entry name" value="FAD/NAD-binding_dom"/>
</dbReference>
<accession>A0ABD0JXW0</accession>
<dbReference type="PANTHER" id="PTHR42737">
    <property type="entry name" value="GLUTATHIONE REDUCTASE"/>
    <property type="match status" value="1"/>
</dbReference>
<evidence type="ECO:0000259" key="10">
    <source>
        <dbReference type="Pfam" id="PF02852"/>
    </source>
</evidence>
<evidence type="ECO:0000313" key="12">
    <source>
        <dbReference type="EMBL" id="KAK7479975.1"/>
    </source>
</evidence>
<keyword evidence="7" id="KW-1015">Disulfide bond</keyword>
<comment type="cofactor">
    <cofactor evidence="1">
        <name>FAD</name>
        <dbReference type="ChEBI" id="CHEBI:57692"/>
    </cofactor>
</comment>
<feature type="non-terminal residue" evidence="12">
    <location>
        <position position="1"/>
    </location>
</feature>
<dbReference type="SUPFAM" id="SSF51905">
    <property type="entry name" value="FAD/NAD(P)-binding domain"/>
    <property type="match status" value="1"/>
</dbReference>
<keyword evidence="4 9" id="KW-0274">FAD</keyword>
<evidence type="ECO:0000256" key="1">
    <source>
        <dbReference type="ARBA" id="ARBA00001974"/>
    </source>
</evidence>
<dbReference type="SUPFAM" id="SSF55424">
    <property type="entry name" value="FAD/NAD-linked reductases, dimerisation (C-terminal) domain"/>
    <property type="match status" value="1"/>
</dbReference>
<evidence type="ECO:0000256" key="8">
    <source>
        <dbReference type="ARBA" id="ARBA00023284"/>
    </source>
</evidence>
<evidence type="ECO:0000256" key="2">
    <source>
        <dbReference type="ARBA" id="ARBA00007532"/>
    </source>
</evidence>
<keyword evidence="13" id="KW-1185">Reference proteome</keyword>
<evidence type="ECO:0000256" key="6">
    <source>
        <dbReference type="ARBA" id="ARBA00023002"/>
    </source>
</evidence>
<sequence length="462" mass="50587">SSQDKYDLLVIGGGSGGLACSKEAAQLGKRVAVLDFVKPSSQGTKWGLGGTCVNVGCIPKKLMHQAALLGHALDDARAFGWDVPTDVQFSWVKLSEAVQNHVKSLNWGHRIQLKDKHVDYFNAYGTLIDKNTVRAVDGKGKESILLADNIVVAVGGRPNIPEEIPGAKEFAITSDDIFWRKEPPGTDIALECGGFLTGLGFDTTIMVRSQCLRAFDQQMSSMVTNYMEENRTRFLWQCRPQKIEKMSDGKLSVIYANEAGESFQEDFDTVMLATGRVAETQSLNLEHVGVKVDEKSRKVIGGHDGDNEKSTVENIYAIGDVLHDRPELTPVAIKVATTVFTPLEFGSVGLSEEDALVKYGEDFLEVYHAFYKPLEFTVPGRDASQCYIKVICHREKPHQILGVNLTGPNAGEIIQGFAVALRCNLSFDQLARTVGIHPTCAEEVVKIHITKRSGLDPTVTGC</sequence>
<dbReference type="FunFam" id="3.30.390.30:FF:000004">
    <property type="entry name" value="Thioredoxin reductase 1, cytoplasmic"/>
    <property type="match status" value="1"/>
</dbReference>
<dbReference type="FunFam" id="3.50.50.60:FF:000012">
    <property type="entry name" value="Thioredoxin reductase 1, cytoplasmic"/>
    <property type="match status" value="1"/>
</dbReference>
<evidence type="ECO:0000256" key="7">
    <source>
        <dbReference type="ARBA" id="ARBA00023157"/>
    </source>
</evidence>
<dbReference type="PROSITE" id="PS00076">
    <property type="entry name" value="PYRIDINE_REDOX_1"/>
    <property type="match status" value="1"/>
</dbReference>
<comment type="similarity">
    <text evidence="2 9">Belongs to the class-I pyridine nucleotide-disulfide oxidoreductase family.</text>
</comment>
<dbReference type="InterPro" id="IPR046952">
    <property type="entry name" value="GSHR/TRXR-like"/>
</dbReference>
<proteinExistence type="inferred from homology"/>
<dbReference type="InterPro" id="IPR016156">
    <property type="entry name" value="FAD/NAD-linked_Rdtase_dimer_sf"/>
</dbReference>
<dbReference type="InterPro" id="IPR004099">
    <property type="entry name" value="Pyr_nucl-diS_OxRdtase_dimer"/>
</dbReference>
<evidence type="ECO:0000256" key="3">
    <source>
        <dbReference type="ARBA" id="ARBA00022630"/>
    </source>
</evidence>
<evidence type="ECO:0000313" key="13">
    <source>
        <dbReference type="Proteomes" id="UP001519460"/>
    </source>
</evidence>
<dbReference type="Gene3D" id="3.50.50.60">
    <property type="entry name" value="FAD/NAD(P)-binding domain"/>
    <property type="match status" value="2"/>
</dbReference>
<evidence type="ECO:0000256" key="5">
    <source>
        <dbReference type="ARBA" id="ARBA00022857"/>
    </source>
</evidence>
<dbReference type="Pfam" id="PF02852">
    <property type="entry name" value="Pyr_redox_dim"/>
    <property type="match status" value="1"/>
</dbReference>
<dbReference type="EMBL" id="JACVVK020000291">
    <property type="protein sequence ID" value="KAK7479975.1"/>
    <property type="molecule type" value="Genomic_DNA"/>
</dbReference>